<dbReference type="AlphaFoldDB" id="A0A2N1J6D2"/>
<sequence>MTKRLLIIISILLAIYFTFKEKEYRDPVIRLGASIPQTGVIKEWGEAVTIGANSYFNYVNDNKLLGTKSIDYIIYDDKYEPKLTLKNTNKLLFQDNVFALFGFVGTPTVKSILPIVEKENIPFISAFTGASFLRDRSQNNFLNFRSSYQKEIETLIKYLHYDKKISRFAVFYQNDDFGEEGYVSVINSLKKRKLKLVAEGSYKRNTLSISHAFNEIKSATPEAIIMIGANKANALFIKKAKENPKFENTLFCNISFGDANAMINELHDSNTKNLIFSQVVPNYQDRTIPIINEYYNVLEKYNKDFKAGFISLEAFLSAKLVVEALKNVKGALTKHSFIKAYQTLPSNTLKGIKIEFKNRQLLNEVYLFTYENNRFKEINK</sequence>
<dbReference type="PANTHER" id="PTHR47235">
    <property type="entry name" value="BLR6548 PROTEIN"/>
    <property type="match status" value="1"/>
</dbReference>
<gene>
    <name evidence="4" type="ORF">CP960_00675</name>
</gene>
<dbReference type="Proteomes" id="UP000233248">
    <property type="component" value="Unassembled WGS sequence"/>
</dbReference>
<dbReference type="KEGG" id="ahs:AHALO_0993"/>
<keyword evidence="5" id="KW-1185">Reference proteome</keyword>
<dbReference type="InterPro" id="IPR028082">
    <property type="entry name" value="Peripla_BP_I"/>
</dbReference>
<evidence type="ECO:0000259" key="3">
    <source>
        <dbReference type="Pfam" id="PF13458"/>
    </source>
</evidence>
<organism evidence="4 5">
    <name type="scientific">Malaciobacter halophilus</name>
    <dbReference type="NCBI Taxonomy" id="197482"/>
    <lineage>
        <taxon>Bacteria</taxon>
        <taxon>Pseudomonadati</taxon>
        <taxon>Campylobacterota</taxon>
        <taxon>Epsilonproteobacteria</taxon>
        <taxon>Campylobacterales</taxon>
        <taxon>Arcobacteraceae</taxon>
        <taxon>Malaciobacter</taxon>
    </lineage>
</organism>
<dbReference type="SUPFAM" id="SSF53822">
    <property type="entry name" value="Periplasmic binding protein-like I"/>
    <property type="match status" value="1"/>
</dbReference>
<evidence type="ECO:0000313" key="4">
    <source>
        <dbReference type="EMBL" id="PKI82113.1"/>
    </source>
</evidence>
<accession>A0A2N1J6D2</accession>
<dbReference type="EMBL" id="NXIF01000004">
    <property type="protein sequence ID" value="PKI82113.1"/>
    <property type="molecule type" value="Genomic_DNA"/>
</dbReference>
<dbReference type="Gene3D" id="3.40.50.2300">
    <property type="match status" value="2"/>
</dbReference>
<dbReference type="OrthoDB" id="9777352at2"/>
<comment type="caution">
    <text evidence="4">The sequence shown here is derived from an EMBL/GenBank/DDBJ whole genome shotgun (WGS) entry which is preliminary data.</text>
</comment>
<comment type="similarity">
    <text evidence="1">Belongs to the leucine-binding protein family.</text>
</comment>
<dbReference type="Pfam" id="PF13458">
    <property type="entry name" value="Peripla_BP_6"/>
    <property type="match status" value="1"/>
</dbReference>
<dbReference type="InterPro" id="IPR028081">
    <property type="entry name" value="Leu-bd"/>
</dbReference>
<evidence type="ECO:0000256" key="1">
    <source>
        <dbReference type="ARBA" id="ARBA00010062"/>
    </source>
</evidence>
<dbReference type="PANTHER" id="PTHR47235:SF1">
    <property type="entry name" value="BLR6548 PROTEIN"/>
    <property type="match status" value="1"/>
</dbReference>
<reference evidence="4 5" key="1">
    <citation type="submission" date="2017-09" db="EMBL/GenBank/DDBJ databases">
        <title>Genomics of the genus Arcobacter.</title>
        <authorList>
            <person name="Perez-Cataluna A."/>
            <person name="Figueras M.J."/>
            <person name="Salas-Masso N."/>
        </authorList>
    </citation>
    <scope>NUCLEOTIDE SEQUENCE [LARGE SCALE GENOMIC DNA]</scope>
    <source>
        <strain evidence="4 5">DSM 18005</strain>
    </source>
</reference>
<keyword evidence="2" id="KW-0732">Signal</keyword>
<protein>
    <submittedName>
        <fullName evidence="4">Amino acid-binding protein</fullName>
    </submittedName>
</protein>
<evidence type="ECO:0000313" key="5">
    <source>
        <dbReference type="Proteomes" id="UP000233248"/>
    </source>
</evidence>
<proteinExistence type="inferred from homology"/>
<dbReference type="RefSeq" id="WP_101183259.1">
    <property type="nucleotide sequence ID" value="NZ_CP031218.1"/>
</dbReference>
<name>A0A2N1J6D2_9BACT</name>
<feature type="domain" description="Leucine-binding protein" evidence="3">
    <location>
        <begin position="29"/>
        <end position="371"/>
    </location>
</feature>
<dbReference type="CDD" id="cd19978">
    <property type="entry name" value="PBP1_ABC_ligand_binding-like"/>
    <property type="match status" value="1"/>
</dbReference>
<evidence type="ECO:0000256" key="2">
    <source>
        <dbReference type="ARBA" id="ARBA00022729"/>
    </source>
</evidence>